<dbReference type="SUPFAM" id="SSF53613">
    <property type="entry name" value="Ribokinase-like"/>
    <property type="match status" value="1"/>
</dbReference>
<dbReference type="Proteomes" id="UP000474778">
    <property type="component" value="Unassembled WGS sequence"/>
</dbReference>
<evidence type="ECO:0000313" key="4">
    <source>
        <dbReference type="EMBL" id="MXR68956.1"/>
    </source>
</evidence>
<proteinExistence type="predicted"/>
<keyword evidence="5" id="KW-1185">Reference proteome</keyword>
<dbReference type="PANTHER" id="PTHR10584:SF166">
    <property type="entry name" value="RIBOKINASE"/>
    <property type="match status" value="1"/>
</dbReference>
<protein>
    <submittedName>
        <fullName evidence="4">Ribokinase</fullName>
    </submittedName>
</protein>
<dbReference type="PROSITE" id="PS00584">
    <property type="entry name" value="PFKB_KINASES_2"/>
    <property type="match status" value="1"/>
</dbReference>
<sequence>MAKILLVANLNCDRILRLDKPLKMGGRFHYQDGGQRLGGGGANTGIGLVWAGHEVALVSQVGRDEIGDWLLAETSTLGIDCRLMQRYQQHTCEMLLVMTPDGERTIIRPERPRFELAAPPNWRQWDALYINSSAEGAVSWAKTALPHSLVVAQLAKDNRERPCHVLIASRADMQGRSELSPWQYGLSIAGDSLQAFIVTDGESGAILYQADSQTHVAAESASVVDTTGAGDAYAAGLIHGLVRGDEFCQAMAEGARWAAFAVATESSIPGAGLKNYLENERAKEEA</sequence>
<comment type="caution">
    <text evidence="4">The sequence shown here is derived from an EMBL/GenBank/DDBJ whole genome shotgun (WGS) entry which is preliminary data.</text>
</comment>
<evidence type="ECO:0000256" key="1">
    <source>
        <dbReference type="ARBA" id="ARBA00022679"/>
    </source>
</evidence>
<dbReference type="Gene3D" id="3.40.1190.20">
    <property type="match status" value="1"/>
</dbReference>
<reference evidence="4 5" key="1">
    <citation type="submission" date="2019-12" db="EMBL/GenBank/DDBJ databases">
        <title>Shewanella insulae sp. nov., isolated from a tidal flat.</title>
        <authorList>
            <person name="Yoon J.-H."/>
        </authorList>
    </citation>
    <scope>NUCLEOTIDE SEQUENCE [LARGE SCALE GENOMIC DNA]</scope>
    <source>
        <strain evidence="4 5">JBTF-M18</strain>
    </source>
</reference>
<dbReference type="GO" id="GO:0016301">
    <property type="term" value="F:kinase activity"/>
    <property type="evidence" value="ECO:0007669"/>
    <property type="project" value="UniProtKB-KW"/>
</dbReference>
<organism evidence="4 5">
    <name type="scientific">Shewanella insulae</name>
    <dbReference type="NCBI Taxonomy" id="2681496"/>
    <lineage>
        <taxon>Bacteria</taxon>
        <taxon>Pseudomonadati</taxon>
        <taxon>Pseudomonadota</taxon>
        <taxon>Gammaproteobacteria</taxon>
        <taxon>Alteromonadales</taxon>
        <taxon>Shewanellaceae</taxon>
        <taxon>Shewanella</taxon>
    </lineage>
</organism>
<name>A0A6L7HXC8_9GAMM</name>
<keyword evidence="1" id="KW-0808">Transferase</keyword>
<dbReference type="AlphaFoldDB" id="A0A6L7HXC8"/>
<dbReference type="Pfam" id="PF00294">
    <property type="entry name" value="PfkB"/>
    <property type="match status" value="2"/>
</dbReference>
<dbReference type="PANTHER" id="PTHR10584">
    <property type="entry name" value="SUGAR KINASE"/>
    <property type="match status" value="1"/>
</dbReference>
<dbReference type="InterPro" id="IPR029056">
    <property type="entry name" value="Ribokinase-like"/>
</dbReference>
<gene>
    <name evidence="4" type="ORF">GNT65_09785</name>
</gene>
<evidence type="ECO:0000256" key="2">
    <source>
        <dbReference type="ARBA" id="ARBA00022777"/>
    </source>
</evidence>
<feature type="domain" description="Carbohydrate kinase PfkB" evidence="3">
    <location>
        <begin position="194"/>
        <end position="268"/>
    </location>
</feature>
<keyword evidence="2 4" id="KW-0418">Kinase</keyword>
<feature type="domain" description="Carbohydrate kinase PfkB" evidence="3">
    <location>
        <begin position="2"/>
        <end position="108"/>
    </location>
</feature>
<evidence type="ECO:0000313" key="5">
    <source>
        <dbReference type="Proteomes" id="UP000474778"/>
    </source>
</evidence>
<dbReference type="InterPro" id="IPR011611">
    <property type="entry name" value="PfkB_dom"/>
</dbReference>
<dbReference type="InterPro" id="IPR002173">
    <property type="entry name" value="Carboh/pur_kinase_PfkB_CS"/>
</dbReference>
<dbReference type="RefSeq" id="WP_160795688.1">
    <property type="nucleotide sequence ID" value="NZ_CANMWR010000006.1"/>
</dbReference>
<evidence type="ECO:0000259" key="3">
    <source>
        <dbReference type="Pfam" id="PF00294"/>
    </source>
</evidence>
<accession>A0A6L7HXC8</accession>
<dbReference type="EMBL" id="WRPA01000007">
    <property type="protein sequence ID" value="MXR68956.1"/>
    <property type="molecule type" value="Genomic_DNA"/>
</dbReference>